<sequence>MGLSAIQNKEDVEVCGLRPLVDTVDSPGTQNALLGAWPWQVSMQYYIGLPEYKHLCGASLVRNTWLLSAAHCYMEKRDPSKWRAMFGFTNMLNPGDKSIVSLIKRIIIHGKFSETTRVNDIALLKLQRSIEYNNYIRPVCLATPEVSASPEALCYISGWKTAACEGQPAETLQQVKLELISFKICNGSDYYSGQVTENMLCAGYKTGISEICEGDGGGPLMCYNHQQRFIQVGLLSSTYTCGKVFSTKFAYPNLYTMVKSYDKWIEWQMVSKASMIGKDINLQSYMGILVATICLGFFSSTE</sequence>
<dbReference type="SUPFAM" id="SSF50494">
    <property type="entry name" value="Trypsin-like serine proteases"/>
    <property type="match status" value="1"/>
</dbReference>
<dbReference type="PROSITE" id="PS00134">
    <property type="entry name" value="TRYPSIN_HIS"/>
    <property type="match status" value="1"/>
</dbReference>
<evidence type="ECO:0000256" key="3">
    <source>
        <dbReference type="ARBA" id="ARBA00022825"/>
    </source>
</evidence>
<name>A0A8C5LYA5_9ANUR</name>
<dbReference type="Pfam" id="PF00089">
    <property type="entry name" value="Trypsin"/>
    <property type="match status" value="1"/>
</dbReference>
<dbReference type="InterPro" id="IPR009003">
    <property type="entry name" value="Peptidase_S1_PA"/>
</dbReference>
<keyword evidence="4" id="KW-1015">Disulfide bond</keyword>
<dbReference type="PANTHER" id="PTHR24252:SF8">
    <property type="entry name" value="ACROSIN"/>
    <property type="match status" value="1"/>
</dbReference>
<dbReference type="PRINTS" id="PR00722">
    <property type="entry name" value="CHYMOTRYPSIN"/>
</dbReference>
<dbReference type="PANTHER" id="PTHR24252">
    <property type="entry name" value="ACROSIN-RELATED"/>
    <property type="match status" value="1"/>
</dbReference>
<dbReference type="CDD" id="cd00190">
    <property type="entry name" value="Tryp_SPc"/>
    <property type="match status" value="1"/>
</dbReference>
<evidence type="ECO:0000313" key="7">
    <source>
        <dbReference type="Proteomes" id="UP000694569"/>
    </source>
</evidence>
<organism evidence="6 7">
    <name type="scientific">Leptobrachium leishanense</name>
    <name type="common">Leishan spiny toad</name>
    <dbReference type="NCBI Taxonomy" id="445787"/>
    <lineage>
        <taxon>Eukaryota</taxon>
        <taxon>Metazoa</taxon>
        <taxon>Chordata</taxon>
        <taxon>Craniata</taxon>
        <taxon>Vertebrata</taxon>
        <taxon>Euteleostomi</taxon>
        <taxon>Amphibia</taxon>
        <taxon>Batrachia</taxon>
        <taxon>Anura</taxon>
        <taxon>Pelobatoidea</taxon>
        <taxon>Megophryidae</taxon>
        <taxon>Leptobrachium</taxon>
    </lineage>
</organism>
<dbReference type="PROSITE" id="PS50240">
    <property type="entry name" value="TRYPSIN_DOM"/>
    <property type="match status" value="1"/>
</dbReference>
<keyword evidence="1" id="KW-0645">Protease</keyword>
<dbReference type="FunFam" id="2.40.10.10:FF:000003">
    <property type="entry name" value="Transmembrane serine protease 3"/>
    <property type="match status" value="1"/>
</dbReference>
<protein>
    <recommendedName>
        <fullName evidence="5">Peptidase S1 domain-containing protein</fullName>
    </recommendedName>
</protein>
<reference evidence="6" key="2">
    <citation type="submission" date="2025-09" db="UniProtKB">
        <authorList>
            <consortium name="Ensembl"/>
        </authorList>
    </citation>
    <scope>IDENTIFICATION</scope>
</reference>
<dbReference type="GeneTree" id="ENSGT00940000165418"/>
<proteinExistence type="predicted"/>
<dbReference type="GO" id="GO:0004252">
    <property type="term" value="F:serine-type endopeptidase activity"/>
    <property type="evidence" value="ECO:0007669"/>
    <property type="project" value="InterPro"/>
</dbReference>
<keyword evidence="7" id="KW-1185">Reference proteome</keyword>
<evidence type="ECO:0000313" key="6">
    <source>
        <dbReference type="Ensembl" id="ENSLLEP00000005057.1"/>
    </source>
</evidence>
<dbReference type="AlphaFoldDB" id="A0A8C5LYA5"/>
<feature type="domain" description="Peptidase S1" evidence="5">
    <location>
        <begin position="14"/>
        <end position="270"/>
    </location>
</feature>
<dbReference type="InterPro" id="IPR001254">
    <property type="entry name" value="Trypsin_dom"/>
</dbReference>
<dbReference type="InterPro" id="IPR001314">
    <property type="entry name" value="Peptidase_S1A"/>
</dbReference>
<reference evidence="6" key="1">
    <citation type="submission" date="2025-08" db="UniProtKB">
        <authorList>
            <consortium name="Ensembl"/>
        </authorList>
    </citation>
    <scope>IDENTIFICATION</scope>
</reference>
<dbReference type="SMART" id="SM00020">
    <property type="entry name" value="Tryp_SPc"/>
    <property type="match status" value="1"/>
</dbReference>
<dbReference type="InterPro" id="IPR043504">
    <property type="entry name" value="Peptidase_S1_PA_chymotrypsin"/>
</dbReference>
<dbReference type="OrthoDB" id="10051896at2759"/>
<dbReference type="GO" id="GO:0006508">
    <property type="term" value="P:proteolysis"/>
    <property type="evidence" value="ECO:0007669"/>
    <property type="project" value="UniProtKB-KW"/>
</dbReference>
<evidence type="ECO:0000259" key="5">
    <source>
        <dbReference type="PROSITE" id="PS50240"/>
    </source>
</evidence>
<evidence type="ECO:0000256" key="4">
    <source>
        <dbReference type="ARBA" id="ARBA00023157"/>
    </source>
</evidence>
<dbReference type="Gene3D" id="2.40.10.10">
    <property type="entry name" value="Trypsin-like serine proteases"/>
    <property type="match status" value="2"/>
</dbReference>
<dbReference type="InterPro" id="IPR018114">
    <property type="entry name" value="TRYPSIN_HIS"/>
</dbReference>
<accession>A0A8C5LYA5</accession>
<evidence type="ECO:0000256" key="1">
    <source>
        <dbReference type="ARBA" id="ARBA00022670"/>
    </source>
</evidence>
<keyword evidence="2" id="KW-0378">Hydrolase</keyword>
<evidence type="ECO:0000256" key="2">
    <source>
        <dbReference type="ARBA" id="ARBA00022801"/>
    </source>
</evidence>
<dbReference type="Proteomes" id="UP000694569">
    <property type="component" value="Unplaced"/>
</dbReference>
<dbReference type="Ensembl" id="ENSLLET00000005275.1">
    <property type="protein sequence ID" value="ENSLLEP00000005057.1"/>
    <property type="gene ID" value="ENSLLEG00000003222.1"/>
</dbReference>
<keyword evidence="3" id="KW-0720">Serine protease</keyword>